<dbReference type="EMBL" id="CP003488">
    <property type="protein sequence ID" value="AFH95677.1"/>
    <property type="molecule type" value="Genomic_DNA"/>
</dbReference>
<dbReference type="InterPro" id="IPR017850">
    <property type="entry name" value="Alkaline_phosphatase_core_sf"/>
</dbReference>
<sequence>MLETQYQQKERKFSMIYFADHGLSHQEEGDQIKLLHGKTKYAYRVPLIQLSSDHQSTQYIVANKSGMMFIDGIANWLGVSNPLLNENYHLFNSENYIEDFGLSEKIEDKPDDAINIHGK</sequence>
<evidence type="ECO:0000313" key="2">
    <source>
        <dbReference type="EMBL" id="AFH95677.1"/>
    </source>
</evidence>
<dbReference type="HOGENOM" id="CLU_2059313_0_0_6"/>
<gene>
    <name evidence="2" type="ordered locus">S70_19405</name>
</gene>
<reference evidence="2 3" key="1">
    <citation type="journal article" date="2012" name="J. Bacteriol.">
        <title>Complete Genome Sequence of Providencia stuartii Clinical Isolate MRSN 2154.</title>
        <authorList>
            <person name="Clifford R.J."/>
            <person name="Hang J."/>
            <person name="Riley M.C."/>
            <person name="Onmus-Leone F."/>
            <person name="Kuschner R.A."/>
            <person name="Lesho E.P."/>
            <person name="Waterman P.E."/>
        </authorList>
    </citation>
    <scope>NUCLEOTIDE SEQUENCE [LARGE SCALE GENOMIC DNA]</scope>
    <source>
        <strain evidence="2 3">MRSN 2154</strain>
    </source>
</reference>
<dbReference type="AlphaFoldDB" id="A0A140ST40"/>
<dbReference type="KEGG" id="psi:S70_19405"/>
<dbReference type="InterPro" id="IPR000917">
    <property type="entry name" value="Sulfatase_N"/>
</dbReference>
<dbReference type="PATRIC" id="fig|1157951.4.peg.3901"/>
<organism evidence="2 3">
    <name type="scientific">Providencia stuartii (strain MRSN 2154)</name>
    <dbReference type="NCBI Taxonomy" id="1157951"/>
    <lineage>
        <taxon>Bacteria</taxon>
        <taxon>Pseudomonadati</taxon>
        <taxon>Pseudomonadota</taxon>
        <taxon>Gammaproteobacteria</taxon>
        <taxon>Enterobacterales</taxon>
        <taxon>Morganellaceae</taxon>
        <taxon>Providencia</taxon>
    </lineage>
</organism>
<reference evidence="3" key="2">
    <citation type="submission" date="2012-04" db="EMBL/GenBank/DDBJ databases">
        <title>Complete genome sequence of Providencia stuartii clinical isolate MRSN 2154.</title>
        <authorList>
            <person name="Clifford R.J."/>
            <person name="Hang J."/>
            <person name="Riley M.C."/>
            <person name="Onmus-Leone F."/>
            <person name="Kuschner R.A."/>
            <person name="Lesho E.P."/>
            <person name="Waterman P.E."/>
        </authorList>
    </citation>
    <scope>NUCLEOTIDE SEQUENCE [LARGE SCALE GENOMIC DNA]</scope>
    <source>
        <strain evidence="3">MRSN 2154</strain>
    </source>
</reference>
<dbReference type="Gene3D" id="3.40.720.10">
    <property type="entry name" value="Alkaline Phosphatase, subunit A"/>
    <property type="match status" value="1"/>
</dbReference>
<feature type="domain" description="Sulfatase N-terminal" evidence="1">
    <location>
        <begin position="7"/>
        <end position="79"/>
    </location>
</feature>
<dbReference type="Pfam" id="PF00884">
    <property type="entry name" value="Sulfatase"/>
    <property type="match status" value="1"/>
</dbReference>
<name>A0A140ST40_PROSM</name>
<evidence type="ECO:0000313" key="3">
    <source>
        <dbReference type="Proteomes" id="UP000005012"/>
    </source>
</evidence>
<accession>A0A140ST40</accession>
<proteinExistence type="predicted"/>
<protein>
    <submittedName>
        <fullName evidence="2">Membrane protein</fullName>
    </submittedName>
</protein>
<dbReference type="Proteomes" id="UP000005012">
    <property type="component" value="Chromosome"/>
</dbReference>
<evidence type="ECO:0000259" key="1">
    <source>
        <dbReference type="Pfam" id="PF00884"/>
    </source>
</evidence>